<evidence type="ECO:0000256" key="1">
    <source>
        <dbReference type="ARBA" id="ARBA00000829"/>
    </source>
</evidence>
<evidence type="ECO:0000256" key="2">
    <source>
        <dbReference type="ARBA" id="ARBA00007401"/>
    </source>
</evidence>
<comment type="caution">
    <text evidence="9">The sequence shown here is derived from an EMBL/GenBank/DDBJ whole genome shotgun (WGS) entry which is preliminary data.</text>
</comment>
<dbReference type="SUPFAM" id="SSF49303">
    <property type="entry name" value="beta-Galactosidase/glucuronidase domain"/>
    <property type="match status" value="1"/>
</dbReference>
<proteinExistence type="inferred from homology"/>
<evidence type="ECO:0000313" key="9">
    <source>
        <dbReference type="EMBL" id="RMB58968.1"/>
    </source>
</evidence>
<feature type="compositionally biased region" description="Basic and acidic residues" evidence="6">
    <location>
        <begin position="481"/>
        <end position="494"/>
    </location>
</feature>
<dbReference type="SUPFAM" id="SSF51445">
    <property type="entry name" value="(Trans)glycosidases"/>
    <property type="match status" value="1"/>
</dbReference>
<feature type="region of interest" description="Disordered" evidence="6">
    <location>
        <begin position="470"/>
        <end position="494"/>
    </location>
</feature>
<dbReference type="InterPro" id="IPR013783">
    <property type="entry name" value="Ig-like_fold"/>
</dbReference>
<feature type="domain" description="Beta-mannosidase-like galactose-binding" evidence="8">
    <location>
        <begin position="10"/>
        <end position="185"/>
    </location>
</feature>
<dbReference type="Gene3D" id="2.60.40.10">
    <property type="entry name" value="Immunoglobulins"/>
    <property type="match status" value="1"/>
</dbReference>
<accession>A0A3M0G356</accession>
<dbReference type="GO" id="GO:0005975">
    <property type="term" value="P:carbohydrate metabolic process"/>
    <property type="evidence" value="ECO:0007669"/>
    <property type="project" value="InterPro"/>
</dbReference>
<dbReference type="InterPro" id="IPR054593">
    <property type="entry name" value="Beta-mannosidase-like_N2"/>
</dbReference>
<feature type="domain" description="Glycoside hydrolase family 2 immunoglobulin-like beta-sandwich" evidence="7">
    <location>
        <begin position="196"/>
        <end position="298"/>
    </location>
</feature>
<name>A0A3M0G356_9ACTN</name>
<dbReference type="SUPFAM" id="SSF49785">
    <property type="entry name" value="Galactose-binding domain-like"/>
    <property type="match status" value="1"/>
</dbReference>
<dbReference type="InterPro" id="IPR006102">
    <property type="entry name" value="Ig-like_GH2"/>
</dbReference>
<reference evidence="9 10" key="1">
    <citation type="submission" date="2018-10" db="EMBL/GenBank/DDBJ databases">
        <title>Tessaracoccus antarcticuss sp. nov., isolated from sediment.</title>
        <authorList>
            <person name="Zhou L.Y."/>
            <person name="Du Z.J."/>
        </authorList>
    </citation>
    <scope>NUCLEOTIDE SEQUENCE [LARGE SCALE GENOMIC DNA]</scope>
    <source>
        <strain evidence="9 10">JDX10</strain>
    </source>
</reference>
<dbReference type="FunFam" id="3.20.20.80:FF:000050">
    <property type="entry name" value="Beta-mannosidase B"/>
    <property type="match status" value="1"/>
</dbReference>
<dbReference type="GO" id="GO:0006516">
    <property type="term" value="P:glycoprotein catabolic process"/>
    <property type="evidence" value="ECO:0007669"/>
    <property type="project" value="TreeGrafter"/>
</dbReference>
<dbReference type="InterPro" id="IPR017853">
    <property type="entry name" value="GH"/>
</dbReference>
<evidence type="ECO:0000259" key="8">
    <source>
        <dbReference type="Pfam" id="PF22666"/>
    </source>
</evidence>
<dbReference type="EMBL" id="REFW01000003">
    <property type="protein sequence ID" value="RMB58968.1"/>
    <property type="molecule type" value="Genomic_DNA"/>
</dbReference>
<protein>
    <recommendedName>
        <fullName evidence="3">beta-mannosidase</fullName>
        <ecNumber evidence="3">3.2.1.25</ecNumber>
    </recommendedName>
</protein>
<keyword evidence="4 9" id="KW-0378">Hydrolase</keyword>
<gene>
    <name evidence="9" type="ORF">EAX62_12785</name>
</gene>
<evidence type="ECO:0000256" key="6">
    <source>
        <dbReference type="SAM" id="MobiDB-lite"/>
    </source>
</evidence>
<evidence type="ECO:0000256" key="5">
    <source>
        <dbReference type="ARBA" id="ARBA00023295"/>
    </source>
</evidence>
<comment type="similarity">
    <text evidence="2">Belongs to the glycosyl hydrolase 2 family.</text>
</comment>
<dbReference type="AlphaFoldDB" id="A0A3M0G356"/>
<evidence type="ECO:0000256" key="4">
    <source>
        <dbReference type="ARBA" id="ARBA00022801"/>
    </source>
</evidence>
<dbReference type="Gene3D" id="2.60.120.260">
    <property type="entry name" value="Galactose-binding domain-like"/>
    <property type="match status" value="1"/>
</dbReference>
<dbReference type="PANTHER" id="PTHR43730:SF1">
    <property type="entry name" value="BETA-MANNOSIDASE"/>
    <property type="match status" value="1"/>
</dbReference>
<organism evidence="9 10">
    <name type="scientific">Tessaracoccus antarcticus</name>
    <dbReference type="NCBI Taxonomy" id="2479848"/>
    <lineage>
        <taxon>Bacteria</taxon>
        <taxon>Bacillati</taxon>
        <taxon>Actinomycetota</taxon>
        <taxon>Actinomycetes</taxon>
        <taxon>Propionibacteriales</taxon>
        <taxon>Propionibacteriaceae</taxon>
        <taxon>Tessaracoccus</taxon>
    </lineage>
</organism>
<comment type="catalytic activity">
    <reaction evidence="1">
        <text>Hydrolysis of terminal, non-reducing beta-D-mannose residues in beta-D-mannosides.</text>
        <dbReference type="EC" id="3.2.1.25"/>
    </reaction>
</comment>
<dbReference type="EC" id="3.2.1.25" evidence="3"/>
<dbReference type="OrthoDB" id="9758603at2"/>
<dbReference type="PANTHER" id="PTHR43730">
    <property type="entry name" value="BETA-MANNOSIDASE"/>
    <property type="match status" value="1"/>
</dbReference>
<dbReference type="Proteomes" id="UP000275256">
    <property type="component" value="Unassembled WGS sequence"/>
</dbReference>
<dbReference type="InterPro" id="IPR036156">
    <property type="entry name" value="Beta-gal/glucu_dom_sf"/>
</dbReference>
<dbReference type="InterPro" id="IPR050887">
    <property type="entry name" value="Beta-mannosidase_GH2"/>
</dbReference>
<evidence type="ECO:0000313" key="10">
    <source>
        <dbReference type="Proteomes" id="UP000275256"/>
    </source>
</evidence>
<sequence>MKRLSLHDGWTLSATGGPVPESVAAGPVPAHVPGTAHTDLLTAGLISDPYLDANETDLVWAHRASWSYTTNVRIAPPAEGERVDLVCEGLDTIAEITLGDTVVGSTRNQHRTHRFNITEAASALGGEASPLTVAFRSALEAAEEEAARIGGRPGAYDHPVNMVRKMACSFGWDWGPDLQTAGIWRPIGLERWRTARIRAVRPLVTIDGDGTAHVAVHVDVERSGLEEASDVAVTTRLGDTEVTGVVIAAETSMVLEIAVEDPQLWWPRGYGAQPLHDLTVELGAAGELDSWHRRIGLRTVALDTSDDEVGTAFTIVINGVPVFVKGANWIPDDHLLTRITRDRLARRIDQAAGANLNLLRVWGGGIYESEDFYELCDERGLLVWQDFLLACFAYPEEEPHRSEFEAEAREHVTRLTAHPSLVLWNGGNENIWGHEDWGWKEPLEGRTWGSHYYYDLFPGIVSELAPTTPYSAGSPFSPGRTPEEVHPNDPDHGTHHQWEVWNRIDYTRYRDDIPRFCSEFGFQGPATWATIERAIRNPDGSLPSKEDDVWLVHQKAEDGNGKLDRGLAPHIGVPEDFTDWHWATQLNQARAVAHAITHYRSWWPRSAGSIVWQLNDCWPVTSWAAVDGDERPKPLWWSLRAAYADRLLTVQPRGEGEDRRDVLAVVNDTGETWRGTVAARRERLDGGVLASAELSVNVAPRSVTLVDIPDNLRLPDDPAEETLVAELDGERTVHCFVEDIHLHLDPSPLEVKVEAVDGGYLVHVRARSLAKDVAVFADRLDARAEVDDCLVTIPAGSTATIRVRTDVPGLEEHLASSPVLRTANDLSGTRANTFEGHTA</sequence>
<keyword evidence="10" id="KW-1185">Reference proteome</keyword>
<dbReference type="InterPro" id="IPR008979">
    <property type="entry name" value="Galactose-bd-like_sf"/>
</dbReference>
<dbReference type="Pfam" id="PF00703">
    <property type="entry name" value="Glyco_hydro_2"/>
    <property type="match status" value="1"/>
</dbReference>
<evidence type="ECO:0000256" key="3">
    <source>
        <dbReference type="ARBA" id="ARBA00012754"/>
    </source>
</evidence>
<dbReference type="Pfam" id="PF22666">
    <property type="entry name" value="Glyco_hydro_2_N2"/>
    <property type="match status" value="1"/>
</dbReference>
<dbReference type="Gene3D" id="3.20.20.80">
    <property type="entry name" value="Glycosidases"/>
    <property type="match status" value="1"/>
</dbReference>
<keyword evidence="5" id="KW-0326">Glycosidase</keyword>
<dbReference type="GO" id="GO:0004567">
    <property type="term" value="F:beta-mannosidase activity"/>
    <property type="evidence" value="ECO:0007669"/>
    <property type="project" value="UniProtKB-EC"/>
</dbReference>
<dbReference type="RefSeq" id="WP_121902086.1">
    <property type="nucleotide sequence ID" value="NZ_REFW01000003.1"/>
</dbReference>
<evidence type="ECO:0000259" key="7">
    <source>
        <dbReference type="Pfam" id="PF00703"/>
    </source>
</evidence>